<accession>A0A074KRV1</accession>
<evidence type="ECO:0000256" key="4">
    <source>
        <dbReference type="ARBA" id="ARBA00023136"/>
    </source>
</evidence>
<comment type="subcellular location">
    <subcellularLocation>
        <location evidence="1">Cell outer membrane</location>
    </subcellularLocation>
</comment>
<evidence type="ECO:0000256" key="1">
    <source>
        <dbReference type="ARBA" id="ARBA00004442"/>
    </source>
</evidence>
<evidence type="ECO:0000259" key="8">
    <source>
        <dbReference type="Pfam" id="PF14322"/>
    </source>
</evidence>
<feature type="domain" description="RagB/SusD" evidence="7">
    <location>
        <begin position="336"/>
        <end position="450"/>
    </location>
</feature>
<dbReference type="GO" id="GO:0009279">
    <property type="term" value="C:cell outer membrane"/>
    <property type="evidence" value="ECO:0007669"/>
    <property type="project" value="UniProtKB-SubCell"/>
</dbReference>
<dbReference type="SUPFAM" id="SSF48452">
    <property type="entry name" value="TPR-like"/>
    <property type="match status" value="1"/>
</dbReference>
<dbReference type="Proteomes" id="UP000027821">
    <property type="component" value="Unassembled WGS sequence"/>
</dbReference>
<sequence>MKKYIYILYTILSAGVLMGCEGFLDERPNKSRLIPDTLDDLYALLDNEEELNRIPALGIIGSDDMVTNDIGYNNYYSASAINGYIWNAEIFEGSPSVDWNVPYRAIFIANVVLEKLEEFENRNKYDIEELSDLRGMALFFRAHHHFQLAQIFADTYRPQTAGSTLGIPYRNNTSISANEKRSPLNLVYQGMMDDLQKARNLLPEWQPIKTRPSQKATEVLLARIYMTMQEYEKAEEYADLVLATSAFQLMDYSQINPTVNYPFAPYNAEVIWHSRQVNHEFNVANPTTFVHPEIWKSYTEHDLRKKLYYLERPDGYNFRGSYTGSLWFFGGIALDEAYFIAAEAKYRNGKTEEAIELMNKILTTRFEEGTYRFMERNLEDVLGWILSEKRKSLVFRGTNWVDLRRLNLDPVQARILTRTVNGVTYRLQPSSNRYTYPIPLEEMNLNPLEQNNRD</sequence>
<dbReference type="Pfam" id="PF14322">
    <property type="entry name" value="SusD-like_3"/>
    <property type="match status" value="1"/>
</dbReference>
<protein>
    <submittedName>
        <fullName evidence="9">Uncharacterized protein</fullName>
    </submittedName>
</protein>
<dbReference type="InterPro" id="IPR033985">
    <property type="entry name" value="SusD-like_N"/>
</dbReference>
<organism evidence="9 10">
    <name type="scientific">Anditalea andensis</name>
    <dbReference type="NCBI Taxonomy" id="1048983"/>
    <lineage>
        <taxon>Bacteria</taxon>
        <taxon>Pseudomonadati</taxon>
        <taxon>Bacteroidota</taxon>
        <taxon>Cytophagia</taxon>
        <taxon>Cytophagales</taxon>
        <taxon>Cytophagaceae</taxon>
        <taxon>Anditalea</taxon>
    </lineage>
</organism>
<dbReference type="InterPro" id="IPR011990">
    <property type="entry name" value="TPR-like_helical_dom_sf"/>
</dbReference>
<evidence type="ECO:0000256" key="5">
    <source>
        <dbReference type="ARBA" id="ARBA00023237"/>
    </source>
</evidence>
<dbReference type="eggNOG" id="COG0457">
    <property type="taxonomic scope" value="Bacteria"/>
</dbReference>
<gene>
    <name evidence="9" type="ORF">EL17_24120</name>
</gene>
<proteinExistence type="inferred from homology"/>
<evidence type="ECO:0000313" key="9">
    <source>
        <dbReference type="EMBL" id="KEO71599.1"/>
    </source>
</evidence>
<dbReference type="EMBL" id="JMIH01000058">
    <property type="protein sequence ID" value="KEO71599.1"/>
    <property type="molecule type" value="Genomic_DNA"/>
</dbReference>
<dbReference type="Gene3D" id="1.25.40.390">
    <property type="match status" value="1"/>
</dbReference>
<dbReference type="Pfam" id="PF07980">
    <property type="entry name" value="SusD_RagB"/>
    <property type="match status" value="1"/>
</dbReference>
<dbReference type="AlphaFoldDB" id="A0A074KRV1"/>
<dbReference type="STRING" id="1048983.EL17_24120"/>
<evidence type="ECO:0000256" key="3">
    <source>
        <dbReference type="ARBA" id="ARBA00022729"/>
    </source>
</evidence>
<name>A0A074KRV1_9BACT</name>
<keyword evidence="3" id="KW-0732">Signal</keyword>
<keyword evidence="6" id="KW-0812">Transmembrane</keyword>
<dbReference type="InterPro" id="IPR012944">
    <property type="entry name" value="SusD_RagB_dom"/>
</dbReference>
<evidence type="ECO:0000256" key="2">
    <source>
        <dbReference type="ARBA" id="ARBA00006275"/>
    </source>
</evidence>
<keyword evidence="4 6" id="KW-0472">Membrane</keyword>
<dbReference type="PROSITE" id="PS51257">
    <property type="entry name" value="PROKAR_LIPOPROTEIN"/>
    <property type="match status" value="1"/>
</dbReference>
<feature type="transmembrane region" description="Helical" evidence="6">
    <location>
        <begin position="6"/>
        <end position="24"/>
    </location>
</feature>
<keyword evidence="6" id="KW-1133">Transmembrane helix</keyword>
<keyword evidence="10" id="KW-1185">Reference proteome</keyword>
<evidence type="ECO:0000313" key="10">
    <source>
        <dbReference type="Proteomes" id="UP000027821"/>
    </source>
</evidence>
<dbReference type="OrthoDB" id="653598at2"/>
<keyword evidence="5" id="KW-0998">Cell outer membrane</keyword>
<comment type="caution">
    <text evidence="9">The sequence shown here is derived from an EMBL/GenBank/DDBJ whole genome shotgun (WGS) entry which is preliminary data.</text>
</comment>
<evidence type="ECO:0000256" key="6">
    <source>
        <dbReference type="SAM" id="Phobius"/>
    </source>
</evidence>
<evidence type="ECO:0000259" key="7">
    <source>
        <dbReference type="Pfam" id="PF07980"/>
    </source>
</evidence>
<reference evidence="9 10" key="1">
    <citation type="submission" date="2014-04" db="EMBL/GenBank/DDBJ databases">
        <title>Characterization and application of a salt tolerant electro-active bacterium.</title>
        <authorList>
            <person name="Yang L."/>
            <person name="Wei S."/>
            <person name="Tay Q.X.M."/>
        </authorList>
    </citation>
    <scope>NUCLEOTIDE SEQUENCE [LARGE SCALE GENOMIC DNA]</scope>
    <source>
        <strain evidence="9 10">LY1</strain>
    </source>
</reference>
<comment type="similarity">
    <text evidence="2">Belongs to the SusD family.</text>
</comment>
<feature type="domain" description="SusD-like N-terminal" evidence="8">
    <location>
        <begin position="23"/>
        <end position="226"/>
    </location>
</feature>
<dbReference type="RefSeq" id="WP_035080058.1">
    <property type="nucleotide sequence ID" value="NZ_JMIH01000058.1"/>
</dbReference>